<organism evidence="1 2">
    <name type="scientific">Rurimicrobium arvi</name>
    <dbReference type="NCBI Taxonomy" id="2049916"/>
    <lineage>
        <taxon>Bacteria</taxon>
        <taxon>Pseudomonadati</taxon>
        <taxon>Bacteroidota</taxon>
        <taxon>Chitinophagia</taxon>
        <taxon>Chitinophagales</taxon>
        <taxon>Chitinophagaceae</taxon>
        <taxon>Rurimicrobium</taxon>
    </lineage>
</organism>
<evidence type="ECO:0000313" key="2">
    <source>
        <dbReference type="Proteomes" id="UP001501410"/>
    </source>
</evidence>
<gene>
    <name evidence="1" type="ORF">GCM10023092_23540</name>
</gene>
<evidence type="ECO:0000313" key="1">
    <source>
        <dbReference type="EMBL" id="GAA4457143.1"/>
    </source>
</evidence>
<name>A0ABP8MW77_9BACT</name>
<comment type="caution">
    <text evidence="1">The sequence shown here is derived from an EMBL/GenBank/DDBJ whole genome shotgun (WGS) entry which is preliminary data.</text>
</comment>
<proteinExistence type="predicted"/>
<dbReference type="Proteomes" id="UP001501410">
    <property type="component" value="Unassembled WGS sequence"/>
</dbReference>
<sequence>MLKLSIYTWFELNKEYIAATLCENRDRPELVCCGKCVLTRHLAKADGIEKNNPKQHSAKPDKTEITSFILPASVDTAPSILPESLSPRNGIVKDLPCTIFQASVFHPPAA</sequence>
<accession>A0ABP8MW77</accession>
<dbReference type="EMBL" id="BAABEZ010000022">
    <property type="protein sequence ID" value="GAA4457143.1"/>
    <property type="molecule type" value="Genomic_DNA"/>
</dbReference>
<protein>
    <submittedName>
        <fullName evidence="1">Uncharacterized protein</fullName>
    </submittedName>
</protein>
<reference evidence="2" key="1">
    <citation type="journal article" date="2019" name="Int. J. Syst. Evol. Microbiol.">
        <title>The Global Catalogue of Microorganisms (GCM) 10K type strain sequencing project: providing services to taxonomists for standard genome sequencing and annotation.</title>
        <authorList>
            <consortium name="The Broad Institute Genomics Platform"/>
            <consortium name="The Broad Institute Genome Sequencing Center for Infectious Disease"/>
            <person name="Wu L."/>
            <person name="Ma J."/>
        </authorList>
    </citation>
    <scope>NUCLEOTIDE SEQUENCE [LARGE SCALE GENOMIC DNA]</scope>
    <source>
        <strain evidence="2">JCM 31921</strain>
    </source>
</reference>
<keyword evidence="2" id="KW-1185">Reference proteome</keyword>